<keyword evidence="2" id="KW-1185">Reference proteome</keyword>
<accession>A0A0U5JBT8</accession>
<dbReference type="InParanoid" id="A0A0U5JBT8"/>
<reference evidence="2" key="1">
    <citation type="submission" date="2015-09" db="EMBL/GenBank/DDBJ databases">
        <authorList>
            <person name="Bertelli C."/>
        </authorList>
    </citation>
    <scope>NUCLEOTIDE SEQUENCE [LARGE SCALE GENOMIC DNA]</scope>
    <source>
        <strain evidence="2">KNic</strain>
    </source>
</reference>
<dbReference type="STRING" id="389348.PNK_0633"/>
<dbReference type="Proteomes" id="UP000069902">
    <property type="component" value="Chromosome cPNK"/>
</dbReference>
<protein>
    <submittedName>
        <fullName evidence="1">Uncharacterized protein</fullName>
    </submittedName>
</protein>
<dbReference type="PATRIC" id="fig|389348.3.peg.695"/>
<dbReference type="EMBL" id="LN879502">
    <property type="protein sequence ID" value="CUI16260.1"/>
    <property type="molecule type" value="Genomic_DNA"/>
</dbReference>
<sequence length="81" mass="9387">MGLLVELIKKATSNLFKIIFCLKNGFSYRVDKVLAQHNLIYLKNSNKLSSQCKIAPYTQVFEKLAFCGKEKKSRFSEYFNV</sequence>
<organism evidence="1 2">
    <name type="scientific">Candidatus Protochlamydia naegleriophila</name>
    <dbReference type="NCBI Taxonomy" id="389348"/>
    <lineage>
        <taxon>Bacteria</taxon>
        <taxon>Pseudomonadati</taxon>
        <taxon>Chlamydiota</taxon>
        <taxon>Chlamydiia</taxon>
        <taxon>Parachlamydiales</taxon>
        <taxon>Parachlamydiaceae</taxon>
        <taxon>Candidatus Protochlamydia</taxon>
    </lineage>
</organism>
<dbReference type="KEGG" id="pnl:PNK_0633"/>
<gene>
    <name evidence="1" type="ORF">PNK_0633</name>
</gene>
<name>A0A0U5JBT8_9BACT</name>
<evidence type="ECO:0000313" key="2">
    <source>
        <dbReference type="Proteomes" id="UP000069902"/>
    </source>
</evidence>
<proteinExistence type="predicted"/>
<dbReference type="AlphaFoldDB" id="A0A0U5JBT8"/>
<evidence type="ECO:0000313" key="1">
    <source>
        <dbReference type="EMBL" id="CUI16260.1"/>
    </source>
</evidence>